<evidence type="ECO:0000256" key="10">
    <source>
        <dbReference type="PIRNR" id="PIRNR015601"/>
    </source>
</evidence>
<keyword evidence="6 10" id="KW-0808">Transferase</keyword>
<evidence type="ECO:0000256" key="8">
    <source>
        <dbReference type="ARBA" id="ARBA00025699"/>
    </source>
</evidence>
<dbReference type="Gene3D" id="3.40.1280.10">
    <property type="match status" value="1"/>
</dbReference>
<dbReference type="EMBL" id="JALBUT010000002">
    <property type="protein sequence ID" value="MDX8415025.1"/>
    <property type="molecule type" value="Genomic_DNA"/>
</dbReference>
<evidence type="ECO:0000256" key="1">
    <source>
        <dbReference type="ARBA" id="ARBA00004496"/>
    </source>
</evidence>
<dbReference type="Pfam" id="PF20260">
    <property type="entry name" value="PUA_4"/>
    <property type="match status" value="1"/>
</dbReference>
<keyword evidence="5 10" id="KW-0489">Methyltransferase</keyword>
<evidence type="ECO:0000256" key="6">
    <source>
        <dbReference type="ARBA" id="ARBA00022679"/>
    </source>
</evidence>
<dbReference type="InterPro" id="IPR006700">
    <property type="entry name" value="RsmE"/>
</dbReference>
<comment type="subcellular location">
    <subcellularLocation>
        <location evidence="1 10">Cytoplasm</location>
    </subcellularLocation>
</comment>
<accession>A0ABU4WEN1</accession>
<evidence type="ECO:0000256" key="9">
    <source>
        <dbReference type="ARBA" id="ARBA00047944"/>
    </source>
</evidence>
<evidence type="ECO:0000256" key="2">
    <source>
        <dbReference type="ARBA" id="ARBA00005528"/>
    </source>
</evidence>
<evidence type="ECO:0000256" key="3">
    <source>
        <dbReference type="ARBA" id="ARBA00022490"/>
    </source>
</evidence>
<proteinExistence type="inferred from homology"/>
<comment type="catalytic activity">
    <reaction evidence="9 10">
        <text>uridine(1498) in 16S rRNA + S-adenosyl-L-methionine = N(3)-methyluridine(1498) in 16S rRNA + S-adenosyl-L-homocysteine + H(+)</text>
        <dbReference type="Rhea" id="RHEA:42920"/>
        <dbReference type="Rhea" id="RHEA-COMP:10283"/>
        <dbReference type="Rhea" id="RHEA-COMP:10284"/>
        <dbReference type="ChEBI" id="CHEBI:15378"/>
        <dbReference type="ChEBI" id="CHEBI:57856"/>
        <dbReference type="ChEBI" id="CHEBI:59789"/>
        <dbReference type="ChEBI" id="CHEBI:65315"/>
        <dbReference type="ChEBI" id="CHEBI:74502"/>
        <dbReference type="EC" id="2.1.1.193"/>
    </reaction>
</comment>
<comment type="function">
    <text evidence="8 10">Specifically methylates the N3 position of the uracil ring of uridine 1498 (m3U1498) in 16S rRNA. Acts on the fully assembled 30S ribosomal subunit.</text>
</comment>
<evidence type="ECO:0000256" key="5">
    <source>
        <dbReference type="ARBA" id="ARBA00022603"/>
    </source>
</evidence>
<dbReference type="PANTHER" id="PTHR30027">
    <property type="entry name" value="RIBOSOMAL RNA SMALL SUBUNIT METHYLTRANSFERASE E"/>
    <property type="match status" value="1"/>
</dbReference>
<evidence type="ECO:0000256" key="4">
    <source>
        <dbReference type="ARBA" id="ARBA00022552"/>
    </source>
</evidence>
<keyword evidence="4 10" id="KW-0698">rRNA processing</keyword>
<evidence type="ECO:0000259" key="11">
    <source>
        <dbReference type="Pfam" id="PF04452"/>
    </source>
</evidence>
<evidence type="ECO:0000313" key="13">
    <source>
        <dbReference type="EMBL" id="MDX8415025.1"/>
    </source>
</evidence>
<organism evidence="13 14">
    <name type="scientific">Intestinicryptomonas porci</name>
    <dbReference type="NCBI Taxonomy" id="2926320"/>
    <lineage>
        <taxon>Bacteria</taxon>
        <taxon>Pseudomonadati</taxon>
        <taxon>Verrucomicrobiota</taxon>
        <taxon>Opitutia</taxon>
        <taxon>Opitutales</taxon>
        <taxon>Intestinicryptomonaceae</taxon>
        <taxon>Intestinicryptomonas</taxon>
    </lineage>
</organism>
<keyword evidence="14" id="KW-1185">Reference proteome</keyword>
<gene>
    <name evidence="13" type="ORF">MOX91_02355</name>
</gene>
<reference evidence="13 14" key="1">
    <citation type="submission" date="2022-03" db="EMBL/GenBank/DDBJ databases">
        <title>Novel taxa within the pig intestine.</title>
        <authorList>
            <person name="Wylensek D."/>
            <person name="Bishof K."/>
            <person name="Afrizal A."/>
            <person name="Clavel T."/>
        </authorList>
    </citation>
    <scope>NUCLEOTIDE SEQUENCE [LARGE SCALE GENOMIC DNA]</scope>
    <source>
        <strain evidence="13 14">CLA-KB-P66</strain>
    </source>
</reference>
<evidence type="ECO:0000313" key="14">
    <source>
        <dbReference type="Proteomes" id="UP001275932"/>
    </source>
</evidence>
<dbReference type="Proteomes" id="UP001275932">
    <property type="component" value="Unassembled WGS sequence"/>
</dbReference>
<dbReference type="RefSeq" id="WP_370396470.1">
    <property type="nucleotide sequence ID" value="NZ_JALBUT010000002.1"/>
</dbReference>
<dbReference type="EC" id="2.1.1.193" evidence="10"/>
<feature type="domain" description="Ribosomal RNA small subunit methyltransferase E PUA-like" evidence="12">
    <location>
        <begin position="22"/>
        <end position="53"/>
    </location>
</feature>
<feature type="domain" description="Ribosomal RNA small subunit methyltransferase E methyltransferase" evidence="11">
    <location>
        <begin position="70"/>
        <end position="231"/>
    </location>
</feature>
<dbReference type="InterPro" id="IPR046886">
    <property type="entry name" value="RsmE_MTase_dom"/>
</dbReference>
<evidence type="ECO:0000256" key="7">
    <source>
        <dbReference type="ARBA" id="ARBA00022691"/>
    </source>
</evidence>
<dbReference type="PIRSF" id="PIRSF015601">
    <property type="entry name" value="MTase_slr0722"/>
    <property type="match status" value="1"/>
</dbReference>
<dbReference type="CDD" id="cd18084">
    <property type="entry name" value="RsmE-like"/>
    <property type="match status" value="1"/>
</dbReference>
<sequence>MNALIFKDLNESKFLPFSSPKAHHIKNVLNLKTGDEIFAGIKNQNLYKTRIFETESGYEFSGDITPLENPKRVKITLCSAFTRPQIAKRIMFEASCFGIEKLIFYPAQKGESGYLKASLYSPDEVEEQLIKGAEQACSSLIPEFHLSESLQEALELSSNCDIKIAPDIYESTKNLSEIRLKDKKAAVVFGGERGFSNDDRTLLRENGYILASLGKRVLRTDSAVISTLAILSA</sequence>
<dbReference type="InterPro" id="IPR029026">
    <property type="entry name" value="tRNA_m1G_MTases_N"/>
</dbReference>
<dbReference type="NCBIfam" id="TIGR00046">
    <property type="entry name" value="RsmE family RNA methyltransferase"/>
    <property type="match status" value="1"/>
</dbReference>
<protein>
    <recommendedName>
        <fullName evidence="10">Ribosomal RNA small subunit methyltransferase E</fullName>
        <ecNumber evidence="10">2.1.1.193</ecNumber>
    </recommendedName>
</protein>
<comment type="similarity">
    <text evidence="2 10">Belongs to the RNA methyltransferase RsmE family.</text>
</comment>
<comment type="caution">
    <text evidence="13">The sequence shown here is derived from an EMBL/GenBank/DDBJ whole genome shotgun (WGS) entry which is preliminary data.</text>
</comment>
<keyword evidence="7 10" id="KW-0949">S-adenosyl-L-methionine</keyword>
<evidence type="ECO:0000259" key="12">
    <source>
        <dbReference type="Pfam" id="PF20260"/>
    </source>
</evidence>
<dbReference type="SUPFAM" id="SSF75217">
    <property type="entry name" value="alpha/beta knot"/>
    <property type="match status" value="1"/>
</dbReference>
<dbReference type="InterPro" id="IPR046887">
    <property type="entry name" value="RsmE_PUA-like"/>
</dbReference>
<dbReference type="PANTHER" id="PTHR30027:SF3">
    <property type="entry name" value="16S RRNA (URACIL(1498)-N(3))-METHYLTRANSFERASE"/>
    <property type="match status" value="1"/>
</dbReference>
<keyword evidence="3 10" id="KW-0963">Cytoplasm</keyword>
<dbReference type="Pfam" id="PF04452">
    <property type="entry name" value="Methyltrans_RNA"/>
    <property type="match status" value="1"/>
</dbReference>
<dbReference type="InterPro" id="IPR029028">
    <property type="entry name" value="Alpha/beta_knot_MTases"/>
</dbReference>
<name>A0ABU4WEN1_9BACT</name>